<evidence type="ECO:0000313" key="11">
    <source>
        <dbReference type="Proteomes" id="UP000037729"/>
    </source>
</evidence>
<feature type="transmembrane region" description="Helical" evidence="8">
    <location>
        <begin position="21"/>
        <end position="46"/>
    </location>
</feature>
<keyword evidence="11" id="KW-1185">Reference proteome</keyword>
<feature type="transmembrane region" description="Helical" evidence="8">
    <location>
        <begin position="88"/>
        <end position="111"/>
    </location>
</feature>
<dbReference type="GO" id="GO:0005315">
    <property type="term" value="F:phosphate transmembrane transporter activity"/>
    <property type="evidence" value="ECO:0007669"/>
    <property type="project" value="InterPro"/>
</dbReference>
<evidence type="ECO:0000256" key="6">
    <source>
        <dbReference type="ARBA" id="ARBA00022989"/>
    </source>
</evidence>
<dbReference type="RefSeq" id="WP_053968948.1">
    <property type="nucleotide sequence ID" value="NZ_LIUF01000005.1"/>
</dbReference>
<feature type="transmembrane region" description="Helical" evidence="8">
    <location>
        <begin position="263"/>
        <end position="285"/>
    </location>
</feature>
<dbReference type="CDD" id="cd06261">
    <property type="entry name" value="TM_PBP2"/>
    <property type="match status" value="1"/>
</dbReference>
<keyword evidence="6 8" id="KW-1133">Transmembrane helix</keyword>
<feature type="transmembrane region" description="Helical" evidence="8">
    <location>
        <begin position="394"/>
        <end position="416"/>
    </location>
</feature>
<feature type="transmembrane region" description="Helical" evidence="8">
    <location>
        <begin position="230"/>
        <end position="251"/>
    </location>
</feature>
<dbReference type="Pfam" id="PF00528">
    <property type="entry name" value="BPD_transp_1"/>
    <property type="match status" value="1"/>
</dbReference>
<dbReference type="NCBIfam" id="TIGR00974">
    <property type="entry name" value="3a0107s02c"/>
    <property type="match status" value="1"/>
</dbReference>
<dbReference type="GO" id="GO:0035435">
    <property type="term" value="P:phosphate ion transmembrane transport"/>
    <property type="evidence" value="ECO:0007669"/>
    <property type="project" value="InterPro"/>
</dbReference>
<keyword evidence="4 8" id="KW-1003">Cell membrane</keyword>
<comment type="similarity">
    <text evidence="2 8">Belongs to the binding-protein-dependent transport system permease family. CysTW subfamily.</text>
</comment>
<comment type="subcellular location">
    <subcellularLocation>
        <location evidence="1 8">Cell membrane</location>
        <topology evidence="1 8">Multi-pass membrane protein</topology>
    </subcellularLocation>
</comment>
<dbReference type="InterPro" id="IPR005672">
    <property type="entry name" value="Phosphate_PstA"/>
</dbReference>
<reference evidence="10 11" key="1">
    <citation type="submission" date="2015-08" db="EMBL/GenBank/DDBJ databases">
        <title>Genomes of Isolates from Cabo Rojo, PR.</title>
        <authorList>
            <person name="Sanchez-Nieves R.L."/>
            <person name="Montalvo-Rodriguez R."/>
        </authorList>
    </citation>
    <scope>NUCLEOTIDE SEQUENCE [LARGE SCALE GENOMIC DNA]</scope>
    <source>
        <strain evidence="10 11">SL3</strain>
    </source>
</reference>
<evidence type="ECO:0000259" key="9">
    <source>
        <dbReference type="PROSITE" id="PS50928"/>
    </source>
</evidence>
<dbReference type="GO" id="GO:0005886">
    <property type="term" value="C:plasma membrane"/>
    <property type="evidence" value="ECO:0007669"/>
    <property type="project" value="UniProtKB-SubCell"/>
</dbReference>
<feature type="transmembrane region" description="Helical" evidence="8">
    <location>
        <begin position="146"/>
        <end position="172"/>
    </location>
</feature>
<gene>
    <name evidence="10" type="ORF">AMS69_15330</name>
</gene>
<feature type="transmembrane region" description="Helical" evidence="8">
    <location>
        <begin position="207"/>
        <end position="224"/>
    </location>
</feature>
<dbReference type="PATRIC" id="fig|1705562.3.peg.3968"/>
<evidence type="ECO:0000256" key="4">
    <source>
        <dbReference type="ARBA" id="ARBA00022475"/>
    </source>
</evidence>
<dbReference type="SUPFAM" id="SSF161098">
    <property type="entry name" value="MetI-like"/>
    <property type="match status" value="1"/>
</dbReference>
<dbReference type="PANTHER" id="PTHR43470">
    <property type="entry name" value="PHOSPHATE TRANSPORT SYSTEM PERMEASE PROTEIN PSTA-RELATED"/>
    <property type="match status" value="1"/>
</dbReference>
<feature type="transmembrane region" description="Helical" evidence="8">
    <location>
        <begin position="58"/>
        <end position="76"/>
    </location>
</feature>
<feature type="transmembrane region" description="Helical" evidence="8">
    <location>
        <begin position="310"/>
        <end position="339"/>
    </location>
</feature>
<keyword evidence="5 8" id="KW-0812">Transmembrane</keyword>
<dbReference type="PROSITE" id="PS50928">
    <property type="entry name" value="ABC_TM1"/>
    <property type="match status" value="1"/>
</dbReference>
<dbReference type="PANTHER" id="PTHR43470:SF5">
    <property type="entry name" value="PHOSPHATE TRANSPORT SYSTEM PERMEASE PROTEIN PSTA"/>
    <property type="match status" value="1"/>
</dbReference>
<organism evidence="10 11">
    <name type="scientific">Haloarcula rubripromontorii</name>
    <dbReference type="NCBI Taxonomy" id="1705562"/>
    <lineage>
        <taxon>Archaea</taxon>
        <taxon>Methanobacteriati</taxon>
        <taxon>Methanobacteriota</taxon>
        <taxon>Stenosarchaea group</taxon>
        <taxon>Halobacteria</taxon>
        <taxon>Halobacteriales</taxon>
        <taxon>Haloarculaceae</taxon>
        <taxon>Haloarcula</taxon>
    </lineage>
</organism>
<sequence>MATTSPTETEFGEVSRIKGIVFKYISFAASIVGILALGVLLAYVFWDALGLESAGTSWYLAYTATLLVPLLAFFVYARTRPAVVAGTFELFSMTLAGVLLTGAGVIILSIIASPGVWFTYFLTVVGPIVGLYVYGQYDRKATWVGLAMLVVLLVGPVVGTLGLSVLTTIGALLGSPGIYFLSLVVPAAAVAAYLSAERLDFSRRRSIGIGVGLPVLAIAAVPLVDTVPAISRSVWLIGLVLFGLPVGFAVANTARIRDRWPAFAFPAIIALGFLAGEAVVSAIGATPPTPWLDWQYVTSGPSQTAAEAGLYPAIIGSIFLIVLVSVFTFVFGVGAAIYLEEYAPGSGPLAAVTRIIKVNISNLAGVPSVVYGLLGLGIFVNIESQLGPFTYAGFGVGTVLTAAMTLSLLILPIVIISAQEAIRSVPDSLRQASYGMGATRWQTIRNVVLPRSLPGILTGTILALGRAIGETAPLIMVGAATTKFSPPSGLFGKLTAMPMQIFAWAFEPSDEFRYGVVAAGVVTLLIVMLTMNSVAILVRNKYQQEAN</sequence>
<evidence type="ECO:0000313" key="10">
    <source>
        <dbReference type="EMBL" id="KOX91921.1"/>
    </source>
</evidence>
<dbReference type="Proteomes" id="UP000037729">
    <property type="component" value="Unassembled WGS sequence"/>
</dbReference>
<feature type="transmembrane region" description="Helical" evidence="8">
    <location>
        <begin position="360"/>
        <end position="382"/>
    </location>
</feature>
<proteinExistence type="inferred from homology"/>
<protein>
    <recommendedName>
        <fullName evidence="8">Phosphate transport system permease protein PstA</fullName>
    </recommendedName>
</protein>
<name>A0A0M9AJI7_9EURY</name>
<feature type="domain" description="ABC transmembrane type-1" evidence="9">
    <location>
        <begin position="314"/>
        <end position="535"/>
    </location>
</feature>
<feature type="transmembrane region" description="Helical" evidence="8">
    <location>
        <begin position="117"/>
        <end position="134"/>
    </location>
</feature>
<dbReference type="STRING" id="1705562.AMS69_15330"/>
<evidence type="ECO:0000256" key="5">
    <source>
        <dbReference type="ARBA" id="ARBA00022692"/>
    </source>
</evidence>
<evidence type="ECO:0000256" key="8">
    <source>
        <dbReference type="RuleBase" id="RU363043"/>
    </source>
</evidence>
<comment type="caution">
    <text evidence="8">Lacks conserved residue(s) required for the propagation of feature annotation.</text>
</comment>
<keyword evidence="7 8" id="KW-0472">Membrane</keyword>
<dbReference type="EMBL" id="LIUF01000005">
    <property type="protein sequence ID" value="KOX91921.1"/>
    <property type="molecule type" value="Genomic_DNA"/>
</dbReference>
<evidence type="ECO:0000256" key="2">
    <source>
        <dbReference type="ARBA" id="ARBA00007069"/>
    </source>
</evidence>
<feature type="transmembrane region" description="Helical" evidence="8">
    <location>
        <begin position="512"/>
        <end position="538"/>
    </location>
</feature>
<evidence type="ECO:0000256" key="7">
    <source>
        <dbReference type="ARBA" id="ARBA00023136"/>
    </source>
</evidence>
<dbReference type="Gene3D" id="1.10.3720.10">
    <property type="entry name" value="MetI-like"/>
    <property type="match status" value="1"/>
</dbReference>
<evidence type="ECO:0000256" key="1">
    <source>
        <dbReference type="ARBA" id="ARBA00004651"/>
    </source>
</evidence>
<accession>A0A0M9AJI7</accession>
<feature type="transmembrane region" description="Helical" evidence="8">
    <location>
        <begin position="178"/>
        <end position="195"/>
    </location>
</feature>
<evidence type="ECO:0000256" key="3">
    <source>
        <dbReference type="ARBA" id="ARBA00022448"/>
    </source>
</evidence>
<comment type="caution">
    <text evidence="10">The sequence shown here is derived from an EMBL/GenBank/DDBJ whole genome shotgun (WGS) entry which is preliminary data.</text>
</comment>
<dbReference type="AlphaFoldDB" id="A0A0M9AJI7"/>
<dbReference type="InterPro" id="IPR000515">
    <property type="entry name" value="MetI-like"/>
</dbReference>
<dbReference type="InterPro" id="IPR035906">
    <property type="entry name" value="MetI-like_sf"/>
</dbReference>
<keyword evidence="3" id="KW-0813">Transport</keyword>